<comment type="catalytic activity">
    <reaction evidence="8 10">
        <text>L-proline + NAD(+) = (S)-1-pyrroline-5-carboxylate + NADH + 2 H(+)</text>
        <dbReference type="Rhea" id="RHEA:14105"/>
        <dbReference type="ChEBI" id="CHEBI:15378"/>
        <dbReference type="ChEBI" id="CHEBI:17388"/>
        <dbReference type="ChEBI" id="CHEBI:57540"/>
        <dbReference type="ChEBI" id="CHEBI:57945"/>
        <dbReference type="ChEBI" id="CHEBI:60039"/>
        <dbReference type="EC" id="1.5.1.2"/>
    </reaction>
</comment>
<evidence type="ECO:0000256" key="3">
    <source>
        <dbReference type="ARBA" id="ARBA00022490"/>
    </source>
</evidence>
<keyword evidence="4 10" id="KW-0028">Amino-acid biosynthesis</keyword>
<evidence type="ECO:0000256" key="11">
    <source>
        <dbReference type="NCBIfam" id="TIGR00112"/>
    </source>
</evidence>
<dbReference type="GO" id="GO:0004735">
    <property type="term" value="F:pyrroline-5-carboxylate reductase activity"/>
    <property type="evidence" value="ECO:0007669"/>
    <property type="project" value="UniProtKB-UniRule"/>
</dbReference>
<keyword evidence="7 10" id="KW-0560">Oxidoreductase</keyword>
<dbReference type="InterPro" id="IPR029036">
    <property type="entry name" value="P5CR_dimer"/>
</dbReference>
<comment type="function">
    <text evidence="10">Catalyzes the reduction of 1-pyrroline-5-carboxylate (PCA) to L-proline.</text>
</comment>
<comment type="similarity">
    <text evidence="2 10">Belongs to the pyrroline-5-carboxylate reductase family.</text>
</comment>
<dbReference type="PANTHER" id="PTHR11645">
    <property type="entry name" value="PYRROLINE-5-CARBOXYLATE REDUCTASE"/>
    <property type="match status" value="1"/>
</dbReference>
<feature type="binding site" evidence="12">
    <location>
        <position position="57"/>
    </location>
    <ligand>
        <name>NADPH</name>
        <dbReference type="ChEBI" id="CHEBI:57783"/>
    </ligand>
</feature>
<evidence type="ECO:0000256" key="9">
    <source>
        <dbReference type="ARBA" id="ARBA00052690"/>
    </source>
</evidence>
<dbReference type="PANTHER" id="PTHR11645:SF0">
    <property type="entry name" value="PYRROLINE-5-CARBOXYLATE REDUCTASE 3"/>
    <property type="match status" value="1"/>
</dbReference>
<dbReference type="EC" id="1.5.1.2" evidence="10 11"/>
<name>A0A1H8TPB0_9GAMM</name>
<evidence type="ECO:0000256" key="12">
    <source>
        <dbReference type="PIRSR" id="PIRSR000193-1"/>
    </source>
</evidence>
<feature type="domain" description="Pyrroline-5-carboxylate reductase dimerisation" evidence="14">
    <location>
        <begin position="164"/>
        <end position="267"/>
    </location>
</feature>
<gene>
    <name evidence="10" type="primary">proC</name>
    <name evidence="15" type="ORF">SAMN04488052_104356</name>
</gene>
<dbReference type="HAMAP" id="MF_01925">
    <property type="entry name" value="P5C_reductase"/>
    <property type="match status" value="1"/>
</dbReference>
<dbReference type="GO" id="GO:0055129">
    <property type="term" value="P:L-proline biosynthetic process"/>
    <property type="evidence" value="ECO:0007669"/>
    <property type="project" value="UniProtKB-UniRule"/>
</dbReference>
<feature type="binding site" evidence="12">
    <location>
        <begin position="70"/>
        <end position="73"/>
    </location>
    <ligand>
        <name>NADP(+)</name>
        <dbReference type="ChEBI" id="CHEBI:58349"/>
    </ligand>
</feature>
<evidence type="ECO:0000256" key="5">
    <source>
        <dbReference type="ARBA" id="ARBA00022650"/>
    </source>
</evidence>
<feature type="binding site" evidence="12">
    <location>
        <begin position="9"/>
        <end position="14"/>
    </location>
    <ligand>
        <name>NADP(+)</name>
        <dbReference type="ChEBI" id="CHEBI:58349"/>
    </ligand>
</feature>
<comment type="catalytic activity">
    <reaction evidence="9 10">
        <text>L-proline + NADP(+) = (S)-1-pyrroline-5-carboxylate + NADPH + 2 H(+)</text>
        <dbReference type="Rhea" id="RHEA:14109"/>
        <dbReference type="ChEBI" id="CHEBI:15378"/>
        <dbReference type="ChEBI" id="CHEBI:17388"/>
        <dbReference type="ChEBI" id="CHEBI:57783"/>
        <dbReference type="ChEBI" id="CHEBI:58349"/>
        <dbReference type="ChEBI" id="CHEBI:60039"/>
        <dbReference type="EC" id="1.5.1.2"/>
    </reaction>
</comment>
<evidence type="ECO:0000259" key="13">
    <source>
        <dbReference type="Pfam" id="PF03807"/>
    </source>
</evidence>
<keyword evidence="16" id="KW-1185">Reference proteome</keyword>
<keyword evidence="6 10" id="KW-0521">NADP</keyword>
<dbReference type="Gene3D" id="3.40.50.720">
    <property type="entry name" value="NAD(P)-binding Rossmann-like Domain"/>
    <property type="match status" value="1"/>
</dbReference>
<dbReference type="Pfam" id="PF14748">
    <property type="entry name" value="P5CR_dimer"/>
    <property type="match status" value="1"/>
</dbReference>
<evidence type="ECO:0000256" key="10">
    <source>
        <dbReference type="HAMAP-Rule" id="MF_01925"/>
    </source>
</evidence>
<accession>A0A1H8TPB0</accession>
<comment type="subcellular location">
    <subcellularLocation>
        <location evidence="10">Cytoplasm</location>
    </subcellularLocation>
</comment>
<dbReference type="NCBIfam" id="TIGR00112">
    <property type="entry name" value="proC"/>
    <property type="match status" value="1"/>
</dbReference>
<protein>
    <recommendedName>
        <fullName evidence="10 11">Pyrroline-5-carboxylate reductase</fullName>
        <shortName evidence="10">P5C reductase</shortName>
        <shortName evidence="10">P5CR</shortName>
        <ecNumber evidence="10 11">1.5.1.2</ecNumber>
    </recommendedName>
    <alternativeName>
        <fullName evidence="10">PCA reductase</fullName>
    </alternativeName>
</protein>
<evidence type="ECO:0000259" key="14">
    <source>
        <dbReference type="Pfam" id="PF14748"/>
    </source>
</evidence>
<organism evidence="15 16">
    <name type="scientific">Aquisalimonas asiatica</name>
    <dbReference type="NCBI Taxonomy" id="406100"/>
    <lineage>
        <taxon>Bacteria</taxon>
        <taxon>Pseudomonadati</taxon>
        <taxon>Pseudomonadota</taxon>
        <taxon>Gammaproteobacteria</taxon>
        <taxon>Chromatiales</taxon>
        <taxon>Ectothiorhodospiraceae</taxon>
        <taxon>Aquisalimonas</taxon>
    </lineage>
</organism>
<comment type="pathway">
    <text evidence="1 10">Amino-acid biosynthesis; L-proline biosynthesis; L-proline from L-glutamate 5-semialdehyde: step 1/1.</text>
</comment>
<evidence type="ECO:0000256" key="8">
    <source>
        <dbReference type="ARBA" id="ARBA00050547"/>
    </source>
</evidence>
<keyword evidence="5 10" id="KW-0641">Proline biosynthesis</keyword>
<evidence type="ECO:0000256" key="1">
    <source>
        <dbReference type="ARBA" id="ARBA00005205"/>
    </source>
</evidence>
<evidence type="ECO:0000313" key="16">
    <source>
        <dbReference type="Proteomes" id="UP000199657"/>
    </source>
</evidence>
<evidence type="ECO:0000256" key="6">
    <source>
        <dbReference type="ARBA" id="ARBA00022857"/>
    </source>
</evidence>
<dbReference type="Proteomes" id="UP000199657">
    <property type="component" value="Unassembled WGS sequence"/>
</dbReference>
<dbReference type="OrthoDB" id="9805754at2"/>
<dbReference type="GO" id="GO:0005737">
    <property type="term" value="C:cytoplasm"/>
    <property type="evidence" value="ECO:0007669"/>
    <property type="project" value="UniProtKB-SubCell"/>
</dbReference>
<dbReference type="EMBL" id="FOEG01000004">
    <property type="protein sequence ID" value="SEO92701.1"/>
    <property type="molecule type" value="Genomic_DNA"/>
</dbReference>
<keyword evidence="3 10" id="KW-0963">Cytoplasm</keyword>
<evidence type="ECO:0000256" key="2">
    <source>
        <dbReference type="ARBA" id="ARBA00005525"/>
    </source>
</evidence>
<dbReference type="SUPFAM" id="SSF51735">
    <property type="entry name" value="NAD(P)-binding Rossmann-fold domains"/>
    <property type="match status" value="1"/>
</dbReference>
<dbReference type="Pfam" id="PF03807">
    <property type="entry name" value="F420_oxidored"/>
    <property type="match status" value="1"/>
</dbReference>
<dbReference type="FunFam" id="1.10.3730.10:FF:000001">
    <property type="entry name" value="Pyrroline-5-carboxylate reductase"/>
    <property type="match status" value="1"/>
</dbReference>
<dbReference type="Gene3D" id="1.10.3730.10">
    <property type="entry name" value="ProC C-terminal domain-like"/>
    <property type="match status" value="1"/>
</dbReference>
<dbReference type="STRING" id="406100.SAMN04488052_104356"/>
<reference evidence="15 16" key="1">
    <citation type="submission" date="2016-10" db="EMBL/GenBank/DDBJ databases">
        <authorList>
            <person name="de Groot N.N."/>
        </authorList>
    </citation>
    <scope>NUCLEOTIDE SEQUENCE [LARGE SCALE GENOMIC DNA]</scope>
    <source>
        <strain evidence="15 16">CGMCC 1.6291</strain>
    </source>
</reference>
<dbReference type="InterPro" id="IPR036291">
    <property type="entry name" value="NAD(P)-bd_dom_sf"/>
</dbReference>
<dbReference type="PIRSF" id="PIRSF000193">
    <property type="entry name" value="Pyrrol-5-carb_rd"/>
    <property type="match status" value="1"/>
</dbReference>
<sequence length="275" mass="28794">MENKTIAFIGGGNMARSLIGGLIADGFPADRIRVAEPDPEQRGNLSATFGVRVTGDNRDAVADADGVVLAVKPQVIRDVATELAPQLARTGAVVISIAAGIRESDLSRWLGDGLPVVRVMPNTPSLVQTGATALYANTATSTEQRSLAESLMRAVGLTCWLDDENQMNAVTAVSGSGPAYFFLLMESMEQAGADLGLPRETARLLTLQTALGAAKMALESAEDVATLRRQVTSPGGTTEQAIQAFEDGGLRELVEQALKAAADRAESLGDELGNQ</sequence>
<feature type="domain" description="Pyrroline-5-carboxylate reductase catalytic N-terminal" evidence="13">
    <location>
        <begin position="5"/>
        <end position="100"/>
    </location>
</feature>
<dbReference type="AlphaFoldDB" id="A0A1H8TPB0"/>
<dbReference type="InterPro" id="IPR008927">
    <property type="entry name" value="6-PGluconate_DH-like_C_sf"/>
</dbReference>
<proteinExistence type="inferred from homology"/>
<dbReference type="SUPFAM" id="SSF48179">
    <property type="entry name" value="6-phosphogluconate dehydrogenase C-terminal domain-like"/>
    <property type="match status" value="1"/>
</dbReference>
<dbReference type="FunFam" id="3.40.50.720:FF:000105">
    <property type="entry name" value="Pyrroline-5-carboxylate reductase"/>
    <property type="match status" value="1"/>
</dbReference>
<dbReference type="InterPro" id="IPR000304">
    <property type="entry name" value="Pyrroline-COOH_reductase"/>
</dbReference>
<dbReference type="InterPro" id="IPR028939">
    <property type="entry name" value="P5C_Rdtase_cat_N"/>
</dbReference>
<evidence type="ECO:0000256" key="7">
    <source>
        <dbReference type="ARBA" id="ARBA00023002"/>
    </source>
</evidence>
<dbReference type="UniPathway" id="UPA00098">
    <property type="reaction ID" value="UER00361"/>
</dbReference>
<evidence type="ECO:0000313" key="15">
    <source>
        <dbReference type="EMBL" id="SEO92701.1"/>
    </source>
</evidence>
<dbReference type="RefSeq" id="WP_091643862.1">
    <property type="nucleotide sequence ID" value="NZ_FOEG01000004.1"/>
</dbReference>
<evidence type="ECO:0000256" key="4">
    <source>
        <dbReference type="ARBA" id="ARBA00022605"/>
    </source>
</evidence>